<accession>A0A6C0EZR4</accession>
<keyword evidence="1" id="KW-0812">Transmembrane</keyword>
<feature type="transmembrane region" description="Helical" evidence="1">
    <location>
        <begin position="46"/>
        <end position="69"/>
    </location>
</feature>
<proteinExistence type="predicted"/>
<organism evidence="2">
    <name type="scientific">viral metagenome</name>
    <dbReference type="NCBI Taxonomy" id="1070528"/>
    <lineage>
        <taxon>unclassified sequences</taxon>
        <taxon>metagenomes</taxon>
        <taxon>organismal metagenomes</taxon>
    </lineage>
</organism>
<dbReference type="AlphaFoldDB" id="A0A6C0EZR4"/>
<keyword evidence="1" id="KW-1133">Transmembrane helix</keyword>
<sequence>MLKSNQVKNKAIDYCLDIIKREDVKQELKHLFKPIIQLILQEIYPYIYLSVLFLLISFFLILGIFILLLRNNYIS</sequence>
<keyword evidence="1" id="KW-0472">Membrane</keyword>
<reference evidence="2" key="1">
    <citation type="journal article" date="2020" name="Nature">
        <title>Giant virus diversity and host interactions through global metagenomics.</title>
        <authorList>
            <person name="Schulz F."/>
            <person name="Roux S."/>
            <person name="Paez-Espino D."/>
            <person name="Jungbluth S."/>
            <person name="Walsh D.A."/>
            <person name="Denef V.J."/>
            <person name="McMahon K.D."/>
            <person name="Konstantinidis K.T."/>
            <person name="Eloe-Fadrosh E.A."/>
            <person name="Kyrpides N.C."/>
            <person name="Woyke T."/>
        </authorList>
    </citation>
    <scope>NUCLEOTIDE SEQUENCE</scope>
    <source>
        <strain evidence="2">GVMAG-M-3300009163-63</strain>
    </source>
</reference>
<name>A0A6C0EZR4_9ZZZZ</name>
<evidence type="ECO:0000256" key="1">
    <source>
        <dbReference type="SAM" id="Phobius"/>
    </source>
</evidence>
<protein>
    <submittedName>
        <fullName evidence="2">Uncharacterized protein</fullName>
    </submittedName>
</protein>
<dbReference type="EMBL" id="MN738998">
    <property type="protein sequence ID" value="QHT34282.1"/>
    <property type="molecule type" value="Genomic_DNA"/>
</dbReference>
<evidence type="ECO:0000313" key="2">
    <source>
        <dbReference type="EMBL" id="QHT34282.1"/>
    </source>
</evidence>